<proteinExistence type="predicted"/>
<evidence type="ECO:0000313" key="2">
    <source>
        <dbReference type="Proteomes" id="UP000028002"/>
    </source>
</evidence>
<protein>
    <submittedName>
        <fullName evidence="1">Uncharacterized protein</fullName>
    </submittedName>
</protein>
<dbReference type="Proteomes" id="UP000028002">
    <property type="component" value="Unassembled WGS sequence"/>
</dbReference>
<gene>
    <name evidence="1" type="ORF">MEG1DRAFT_03747</name>
</gene>
<accession>A0A081RSL3</accession>
<dbReference type="AlphaFoldDB" id="A0A081RSL3"/>
<name>A0A081RSL3_PHOTE</name>
<organism evidence="1 2">
    <name type="scientific">Photorhabdus temperata subsp. temperata Meg1</name>
    <dbReference type="NCBI Taxonomy" id="1393735"/>
    <lineage>
        <taxon>Bacteria</taxon>
        <taxon>Pseudomonadati</taxon>
        <taxon>Pseudomonadota</taxon>
        <taxon>Gammaproteobacteria</taxon>
        <taxon>Enterobacterales</taxon>
        <taxon>Morganellaceae</taxon>
        <taxon>Photorhabdus</taxon>
    </lineage>
</organism>
<comment type="caution">
    <text evidence="1">The sequence shown here is derived from an EMBL/GenBank/DDBJ whole genome shotgun (WGS) entry which is preliminary data.</text>
</comment>
<reference evidence="1 2" key="1">
    <citation type="submission" date="2014-03" db="EMBL/GenBank/DDBJ databases">
        <title>Draft Genome of Photorhabdus temperata Meg1.</title>
        <authorList>
            <person name="Hurst S.G.IV."/>
            <person name="Morris K."/>
            <person name="Thomas K."/>
            <person name="Tisa L.S."/>
        </authorList>
    </citation>
    <scope>NUCLEOTIDE SEQUENCE [LARGE SCALE GENOMIC DNA]</scope>
    <source>
        <strain evidence="1 2">Meg1</strain>
    </source>
</reference>
<sequence>MVGLNKCNFSERELISFNQKSLTINRKLKINQYAEG</sequence>
<dbReference type="EMBL" id="JGVH01000075">
    <property type="protein sequence ID" value="KER01666.1"/>
    <property type="molecule type" value="Genomic_DNA"/>
</dbReference>
<evidence type="ECO:0000313" key="1">
    <source>
        <dbReference type="EMBL" id="KER01666.1"/>
    </source>
</evidence>